<organism evidence="4 5">
    <name type="scientific">Pelagicoccus albus</name>
    <dbReference type="NCBI Taxonomy" id="415222"/>
    <lineage>
        <taxon>Bacteria</taxon>
        <taxon>Pseudomonadati</taxon>
        <taxon>Verrucomicrobiota</taxon>
        <taxon>Opitutia</taxon>
        <taxon>Puniceicoccales</taxon>
        <taxon>Pelagicoccaceae</taxon>
        <taxon>Pelagicoccus</taxon>
    </lineage>
</organism>
<protein>
    <submittedName>
        <fullName evidence="4">NUDIX hydrolase</fullName>
    </submittedName>
</protein>
<keyword evidence="5" id="KW-1185">Reference proteome</keyword>
<keyword evidence="2 4" id="KW-0378">Hydrolase</keyword>
<accession>A0A7X1B6G2</accession>
<dbReference type="Gene3D" id="3.90.79.10">
    <property type="entry name" value="Nucleoside Triphosphate Pyrophosphohydrolase"/>
    <property type="match status" value="1"/>
</dbReference>
<dbReference type="InterPro" id="IPR015797">
    <property type="entry name" value="NUDIX_hydrolase-like_dom_sf"/>
</dbReference>
<dbReference type="SUPFAM" id="SSF55811">
    <property type="entry name" value="Nudix"/>
    <property type="match status" value="1"/>
</dbReference>
<dbReference type="Pfam" id="PF00293">
    <property type="entry name" value="NUDIX"/>
    <property type="match status" value="1"/>
</dbReference>
<dbReference type="CDD" id="cd18886">
    <property type="entry name" value="NUDIX_MutT_Nudt1"/>
    <property type="match status" value="1"/>
</dbReference>
<dbReference type="PANTHER" id="PTHR43046">
    <property type="entry name" value="GDP-MANNOSE MANNOSYL HYDROLASE"/>
    <property type="match status" value="1"/>
</dbReference>
<dbReference type="AlphaFoldDB" id="A0A7X1B6G2"/>
<dbReference type="PROSITE" id="PS51462">
    <property type="entry name" value="NUDIX"/>
    <property type="match status" value="1"/>
</dbReference>
<feature type="domain" description="Nudix hydrolase" evidence="3">
    <location>
        <begin position="2"/>
        <end position="133"/>
    </location>
</feature>
<sequence length="174" mass="19798">MQYKISVLIFLKDPSGRFLMLQRAKSPNKGLWSPIGGKLEMPKGESPFECAIREAKEETGIDLTEKDLHLFCMAAEKAYEGKTHWLMFLFDCSKALESLPADFDEGNFSFFSREEIDQLAIPETDRDGLWDIYDKYHDRFVALKVDCQPGQPLDFQLEELIPADKITPAANAKG</sequence>
<evidence type="ECO:0000259" key="3">
    <source>
        <dbReference type="PROSITE" id="PS51462"/>
    </source>
</evidence>
<dbReference type="PANTHER" id="PTHR43046:SF14">
    <property type="entry name" value="MUTT_NUDIX FAMILY PROTEIN"/>
    <property type="match status" value="1"/>
</dbReference>
<name>A0A7X1B6G2_9BACT</name>
<evidence type="ECO:0000256" key="2">
    <source>
        <dbReference type="ARBA" id="ARBA00022801"/>
    </source>
</evidence>
<dbReference type="InterPro" id="IPR000086">
    <property type="entry name" value="NUDIX_hydrolase_dom"/>
</dbReference>
<evidence type="ECO:0000313" key="4">
    <source>
        <dbReference type="EMBL" id="MBC2605250.1"/>
    </source>
</evidence>
<dbReference type="EMBL" id="JACHVC010000006">
    <property type="protein sequence ID" value="MBC2605250.1"/>
    <property type="molecule type" value="Genomic_DNA"/>
</dbReference>
<comment type="caution">
    <text evidence="4">The sequence shown here is derived from an EMBL/GenBank/DDBJ whole genome shotgun (WGS) entry which is preliminary data.</text>
</comment>
<gene>
    <name evidence="4" type="ORF">H5P27_04255</name>
</gene>
<evidence type="ECO:0000313" key="5">
    <source>
        <dbReference type="Proteomes" id="UP000526501"/>
    </source>
</evidence>
<dbReference type="GO" id="GO:0016787">
    <property type="term" value="F:hydrolase activity"/>
    <property type="evidence" value="ECO:0007669"/>
    <property type="project" value="UniProtKB-KW"/>
</dbReference>
<comment type="cofactor">
    <cofactor evidence="1">
        <name>Mg(2+)</name>
        <dbReference type="ChEBI" id="CHEBI:18420"/>
    </cofactor>
</comment>
<evidence type="ECO:0000256" key="1">
    <source>
        <dbReference type="ARBA" id="ARBA00001946"/>
    </source>
</evidence>
<reference evidence="4 5" key="1">
    <citation type="submission" date="2020-07" db="EMBL/GenBank/DDBJ databases">
        <authorList>
            <person name="Feng X."/>
        </authorList>
    </citation>
    <scope>NUCLEOTIDE SEQUENCE [LARGE SCALE GENOMIC DNA]</scope>
    <source>
        <strain evidence="4 5">JCM23202</strain>
    </source>
</reference>
<dbReference type="RefSeq" id="WP_185659135.1">
    <property type="nucleotide sequence ID" value="NZ_CAWPOO010000006.1"/>
</dbReference>
<proteinExistence type="predicted"/>
<dbReference type="Proteomes" id="UP000526501">
    <property type="component" value="Unassembled WGS sequence"/>
</dbReference>